<dbReference type="GO" id="GO:0034618">
    <property type="term" value="F:arginine binding"/>
    <property type="evidence" value="ECO:0007669"/>
    <property type="project" value="InterPro"/>
</dbReference>
<dbReference type="InterPro" id="IPR020899">
    <property type="entry name" value="Arg_repress_C"/>
</dbReference>
<dbReference type="PRINTS" id="PR01467">
    <property type="entry name" value="ARGREPRESSOR"/>
</dbReference>
<reference evidence="11 12" key="1">
    <citation type="submission" date="2019-10" db="EMBL/GenBank/DDBJ databases">
        <title>Whole-genome sequence of the extremophile Heliorestis acidaminivorans DSM 24790.</title>
        <authorList>
            <person name="Kyndt J.A."/>
            <person name="Meyer T.E."/>
        </authorList>
    </citation>
    <scope>NUCLEOTIDE SEQUENCE [LARGE SCALE GENOMIC DNA]</scope>
    <source>
        <strain evidence="11 12">DSM 24790</strain>
    </source>
</reference>
<gene>
    <name evidence="7 11" type="primary">argR</name>
    <name evidence="11" type="ORF">F9B85_11720</name>
</gene>
<dbReference type="GO" id="GO:1900079">
    <property type="term" value="P:regulation of arginine biosynthetic process"/>
    <property type="evidence" value="ECO:0007669"/>
    <property type="project" value="UniProtKB-UniRule"/>
</dbReference>
<evidence type="ECO:0000256" key="3">
    <source>
        <dbReference type="ARBA" id="ARBA00022490"/>
    </source>
</evidence>
<evidence type="ECO:0000256" key="5">
    <source>
        <dbReference type="ARBA" id="ARBA00023125"/>
    </source>
</evidence>
<dbReference type="Pfam" id="PF02863">
    <property type="entry name" value="Arg_repressor_C"/>
    <property type="match status" value="1"/>
</dbReference>
<dbReference type="NCBIfam" id="TIGR01529">
    <property type="entry name" value="argR_whole"/>
    <property type="match status" value="1"/>
</dbReference>
<feature type="domain" description="Arginine repressor C-terminal" evidence="10">
    <location>
        <begin position="81"/>
        <end position="148"/>
    </location>
</feature>
<keyword evidence="4 7" id="KW-0805">Transcription regulation</keyword>
<keyword evidence="7" id="KW-0678">Repressor</keyword>
<dbReference type="GO" id="GO:0003677">
    <property type="term" value="F:DNA binding"/>
    <property type="evidence" value="ECO:0007669"/>
    <property type="project" value="UniProtKB-KW"/>
</dbReference>
<dbReference type="Proteomes" id="UP000468766">
    <property type="component" value="Unassembled WGS sequence"/>
</dbReference>
<comment type="subcellular location">
    <subcellularLocation>
        <location evidence="1 7">Cytoplasm</location>
    </subcellularLocation>
</comment>
<dbReference type="Pfam" id="PF01316">
    <property type="entry name" value="Arg_repressor"/>
    <property type="match status" value="1"/>
</dbReference>
<dbReference type="HAMAP" id="MF_00173">
    <property type="entry name" value="Arg_repressor"/>
    <property type="match status" value="1"/>
</dbReference>
<keyword evidence="12" id="KW-1185">Reference proteome</keyword>
<dbReference type="InterPro" id="IPR036251">
    <property type="entry name" value="Arg_repress_C_sf"/>
</dbReference>
<comment type="pathway">
    <text evidence="7">Amino-acid biosynthesis; L-arginine biosynthesis [regulation].</text>
</comment>
<sequence>MKSKRHRTILDIIQSEPIRTQDELAQRLCDQGMEVTQATISRDIKELGLIKVPVSKDESRYAPPAEPVAKPSPSDRLYGMLRDTITHIDASLNIIVVRTLPGHAHGVAAFFDSNPWPEVIGTVAGDDTILLVVKPPEAVERLVKEIKKWTEGRPIKKSPRK</sequence>
<dbReference type="PANTHER" id="PTHR34471">
    <property type="entry name" value="ARGININE REPRESSOR"/>
    <property type="match status" value="1"/>
</dbReference>
<evidence type="ECO:0000256" key="1">
    <source>
        <dbReference type="ARBA" id="ARBA00004496"/>
    </source>
</evidence>
<evidence type="ECO:0000313" key="11">
    <source>
        <dbReference type="EMBL" id="KAB2951690.1"/>
    </source>
</evidence>
<evidence type="ECO:0000256" key="6">
    <source>
        <dbReference type="ARBA" id="ARBA00023163"/>
    </source>
</evidence>
<accession>A0A6I0F3H9</accession>
<dbReference type="AlphaFoldDB" id="A0A6I0F3H9"/>
<dbReference type="InterPro" id="IPR036388">
    <property type="entry name" value="WH-like_DNA-bd_sf"/>
</dbReference>
<dbReference type="Gene3D" id="1.10.10.10">
    <property type="entry name" value="Winged helix-like DNA-binding domain superfamily/Winged helix DNA-binding domain"/>
    <property type="match status" value="1"/>
</dbReference>
<dbReference type="InterPro" id="IPR001669">
    <property type="entry name" value="Arg_repress"/>
</dbReference>
<dbReference type="InterPro" id="IPR036390">
    <property type="entry name" value="WH_DNA-bd_sf"/>
</dbReference>
<evidence type="ECO:0000313" key="12">
    <source>
        <dbReference type="Proteomes" id="UP000468766"/>
    </source>
</evidence>
<keyword evidence="6 7" id="KW-0804">Transcription</keyword>
<dbReference type="RefSeq" id="WP_151621146.1">
    <property type="nucleotide sequence ID" value="NZ_WBXO01000010.1"/>
</dbReference>
<evidence type="ECO:0000256" key="7">
    <source>
        <dbReference type="HAMAP-Rule" id="MF_00173"/>
    </source>
</evidence>
<evidence type="ECO:0000256" key="8">
    <source>
        <dbReference type="NCBIfam" id="TIGR01529"/>
    </source>
</evidence>
<evidence type="ECO:0000259" key="10">
    <source>
        <dbReference type="Pfam" id="PF02863"/>
    </source>
</evidence>
<dbReference type="InterPro" id="IPR020900">
    <property type="entry name" value="Arg_repress_DNA-bd"/>
</dbReference>
<dbReference type="GO" id="GO:0003700">
    <property type="term" value="F:DNA-binding transcription factor activity"/>
    <property type="evidence" value="ECO:0007669"/>
    <property type="project" value="UniProtKB-UniRule"/>
</dbReference>
<dbReference type="GO" id="GO:0051259">
    <property type="term" value="P:protein complex oligomerization"/>
    <property type="evidence" value="ECO:0007669"/>
    <property type="project" value="InterPro"/>
</dbReference>
<keyword evidence="3 7" id="KW-0963">Cytoplasm</keyword>
<dbReference type="GO" id="GO:0005737">
    <property type="term" value="C:cytoplasm"/>
    <property type="evidence" value="ECO:0007669"/>
    <property type="project" value="UniProtKB-SubCell"/>
</dbReference>
<keyword evidence="7" id="KW-0028">Amino-acid biosynthesis</keyword>
<proteinExistence type="inferred from homology"/>
<feature type="domain" description="Arginine repressor DNA-binding" evidence="9">
    <location>
        <begin position="2"/>
        <end position="66"/>
    </location>
</feature>
<evidence type="ECO:0000256" key="4">
    <source>
        <dbReference type="ARBA" id="ARBA00023015"/>
    </source>
</evidence>
<dbReference type="OrthoDB" id="9807089at2"/>
<dbReference type="Gene3D" id="3.30.1360.40">
    <property type="match status" value="1"/>
</dbReference>
<comment type="function">
    <text evidence="7">Regulates arginine biosynthesis genes.</text>
</comment>
<keyword evidence="7" id="KW-0055">Arginine biosynthesis</keyword>
<protein>
    <recommendedName>
        <fullName evidence="7 8">Arginine repressor</fullName>
    </recommendedName>
</protein>
<comment type="similarity">
    <text evidence="2 7">Belongs to the ArgR family.</text>
</comment>
<dbReference type="UniPathway" id="UPA00068"/>
<evidence type="ECO:0000259" key="9">
    <source>
        <dbReference type="Pfam" id="PF01316"/>
    </source>
</evidence>
<keyword evidence="5 7" id="KW-0238">DNA-binding</keyword>
<dbReference type="GO" id="GO:0006526">
    <property type="term" value="P:L-arginine biosynthetic process"/>
    <property type="evidence" value="ECO:0007669"/>
    <property type="project" value="UniProtKB-UniPathway"/>
</dbReference>
<dbReference type="EMBL" id="WBXO01000010">
    <property type="protein sequence ID" value="KAB2951690.1"/>
    <property type="molecule type" value="Genomic_DNA"/>
</dbReference>
<organism evidence="11 12">
    <name type="scientific">Heliorestis acidaminivorans</name>
    <dbReference type="NCBI Taxonomy" id="553427"/>
    <lineage>
        <taxon>Bacteria</taxon>
        <taxon>Bacillati</taxon>
        <taxon>Bacillota</taxon>
        <taxon>Clostridia</taxon>
        <taxon>Eubacteriales</taxon>
        <taxon>Heliobacteriaceae</taxon>
        <taxon>Heliorestis</taxon>
    </lineage>
</organism>
<name>A0A6I0F3H9_9FIRM</name>
<dbReference type="SUPFAM" id="SSF46785">
    <property type="entry name" value="Winged helix' DNA-binding domain"/>
    <property type="match status" value="1"/>
</dbReference>
<evidence type="ECO:0000256" key="2">
    <source>
        <dbReference type="ARBA" id="ARBA00008316"/>
    </source>
</evidence>
<dbReference type="PANTHER" id="PTHR34471:SF1">
    <property type="entry name" value="ARGININE REPRESSOR"/>
    <property type="match status" value="1"/>
</dbReference>
<comment type="caution">
    <text evidence="11">The sequence shown here is derived from an EMBL/GenBank/DDBJ whole genome shotgun (WGS) entry which is preliminary data.</text>
</comment>
<dbReference type="SUPFAM" id="SSF55252">
    <property type="entry name" value="C-terminal domain of arginine repressor"/>
    <property type="match status" value="1"/>
</dbReference>